<dbReference type="InterPro" id="IPR017932">
    <property type="entry name" value="GATase_2_dom"/>
</dbReference>
<dbReference type="CDD" id="cd00712">
    <property type="entry name" value="AsnB"/>
    <property type="match status" value="1"/>
</dbReference>
<dbReference type="PROSITE" id="PS51278">
    <property type="entry name" value="GATASE_TYPE_2"/>
    <property type="match status" value="1"/>
</dbReference>
<dbReference type="NCBIfam" id="TIGR01536">
    <property type="entry name" value="asn_synth_AEB"/>
    <property type="match status" value="1"/>
</dbReference>
<dbReference type="InterPro" id="IPR014729">
    <property type="entry name" value="Rossmann-like_a/b/a_fold"/>
</dbReference>
<evidence type="ECO:0000256" key="7">
    <source>
        <dbReference type="ARBA" id="ARBA00048741"/>
    </source>
</evidence>
<evidence type="ECO:0000313" key="11">
    <source>
        <dbReference type="Proteomes" id="UP000580856"/>
    </source>
</evidence>
<dbReference type="InterPro" id="IPR006426">
    <property type="entry name" value="Asn_synth_AEB"/>
</dbReference>
<keyword evidence="5 8" id="KW-0067">ATP-binding</keyword>
<dbReference type="GO" id="GO:0005524">
    <property type="term" value="F:ATP binding"/>
    <property type="evidence" value="ECO:0007669"/>
    <property type="project" value="UniProtKB-KW"/>
</dbReference>
<evidence type="ECO:0000256" key="5">
    <source>
        <dbReference type="ARBA" id="ARBA00022840"/>
    </source>
</evidence>
<dbReference type="CDD" id="cd01991">
    <property type="entry name" value="Asn_synthase_B_C"/>
    <property type="match status" value="1"/>
</dbReference>
<feature type="domain" description="Glutamine amidotransferase type-2" evidence="9">
    <location>
        <begin position="2"/>
        <end position="253"/>
    </location>
</feature>
<dbReference type="PANTHER" id="PTHR43284">
    <property type="entry name" value="ASPARAGINE SYNTHETASE (GLUTAMINE-HYDROLYZING)"/>
    <property type="match status" value="1"/>
</dbReference>
<dbReference type="EMBL" id="JAATJA010000004">
    <property type="protein sequence ID" value="NJB69228.1"/>
    <property type="molecule type" value="Genomic_DNA"/>
</dbReference>
<comment type="catalytic activity">
    <reaction evidence="7">
        <text>L-aspartate + L-glutamine + ATP + H2O = L-asparagine + L-glutamate + AMP + diphosphate + H(+)</text>
        <dbReference type="Rhea" id="RHEA:12228"/>
        <dbReference type="ChEBI" id="CHEBI:15377"/>
        <dbReference type="ChEBI" id="CHEBI:15378"/>
        <dbReference type="ChEBI" id="CHEBI:29985"/>
        <dbReference type="ChEBI" id="CHEBI:29991"/>
        <dbReference type="ChEBI" id="CHEBI:30616"/>
        <dbReference type="ChEBI" id="CHEBI:33019"/>
        <dbReference type="ChEBI" id="CHEBI:58048"/>
        <dbReference type="ChEBI" id="CHEBI:58359"/>
        <dbReference type="ChEBI" id="CHEBI:456215"/>
        <dbReference type="EC" id="6.3.5.4"/>
    </reaction>
</comment>
<evidence type="ECO:0000256" key="4">
    <source>
        <dbReference type="ARBA" id="ARBA00022741"/>
    </source>
</evidence>
<proteinExistence type="inferred from homology"/>
<dbReference type="Gene3D" id="3.40.50.620">
    <property type="entry name" value="HUPs"/>
    <property type="match status" value="1"/>
</dbReference>
<dbReference type="GO" id="GO:0005829">
    <property type="term" value="C:cytosol"/>
    <property type="evidence" value="ECO:0007669"/>
    <property type="project" value="TreeGrafter"/>
</dbReference>
<keyword evidence="11" id="KW-1185">Reference proteome</keyword>
<dbReference type="SUPFAM" id="SSF56235">
    <property type="entry name" value="N-terminal nucleophile aminohydrolases (Ntn hydrolases)"/>
    <property type="match status" value="1"/>
</dbReference>
<evidence type="ECO:0000256" key="2">
    <source>
        <dbReference type="ARBA" id="ARBA00005752"/>
    </source>
</evidence>
<organism evidence="10 11">
    <name type="scientific">Desulfobaculum xiamenense</name>
    <dbReference type="NCBI Taxonomy" id="995050"/>
    <lineage>
        <taxon>Bacteria</taxon>
        <taxon>Pseudomonadati</taxon>
        <taxon>Thermodesulfobacteriota</taxon>
        <taxon>Desulfovibrionia</taxon>
        <taxon>Desulfovibrionales</taxon>
        <taxon>Desulfovibrionaceae</taxon>
        <taxon>Desulfobaculum</taxon>
    </lineage>
</organism>
<keyword evidence="10" id="KW-0436">Ligase</keyword>
<dbReference type="GO" id="GO:0004066">
    <property type="term" value="F:asparagine synthase (glutamine-hydrolyzing) activity"/>
    <property type="evidence" value="ECO:0007669"/>
    <property type="project" value="UniProtKB-EC"/>
</dbReference>
<dbReference type="PANTHER" id="PTHR43284:SF1">
    <property type="entry name" value="ASPARAGINE SYNTHETASE"/>
    <property type="match status" value="1"/>
</dbReference>
<feature type="binding site" evidence="8">
    <location>
        <position position="139"/>
    </location>
    <ligand>
        <name>L-glutamine</name>
        <dbReference type="ChEBI" id="CHEBI:58359"/>
    </ligand>
</feature>
<dbReference type="InterPro" id="IPR051786">
    <property type="entry name" value="ASN_synthetase/amidase"/>
</dbReference>
<dbReference type="InterPro" id="IPR001962">
    <property type="entry name" value="Asn_synthase"/>
</dbReference>
<comment type="caution">
    <text evidence="10">The sequence shown here is derived from an EMBL/GenBank/DDBJ whole genome shotgun (WGS) entry which is preliminary data.</text>
</comment>
<reference evidence="10 11" key="1">
    <citation type="submission" date="2020-03" db="EMBL/GenBank/DDBJ databases">
        <title>Genomic Encyclopedia of Type Strains, Phase IV (KMG-IV): sequencing the most valuable type-strain genomes for metagenomic binning, comparative biology and taxonomic classification.</title>
        <authorList>
            <person name="Goeker M."/>
        </authorList>
    </citation>
    <scope>NUCLEOTIDE SEQUENCE [LARGE SCALE GENOMIC DNA]</scope>
    <source>
        <strain evidence="10 11">DSM 24233</strain>
    </source>
</reference>
<sequence length="665" mass="71025">MCGIAGIVSDGAGWARLGGITGMADALAHRGPDDEGYAVFRADGSGVCLAGGPATPATAWSLDAPYAPAVRRENLGAHGAGLALGHRRLSILDLSPAGRQPMCTPDGRYWIVYNGEIYNHVELREDLERAGETFRSTSDTEVLLRLLALRGEAALGELEGMFALALYDSHRRTLLLARDPFGIKPLYWCAWPGGMAFASEPKALLTLDGVVRAADPEQVGRYLAGLPTDGGERTFFADVRRLPAGHLLTVTVPAAVVSGPYRWFDPTPAPQSTMGFMQAAAVLRGMFLAGVARHMRSDIPVGAALSGGLDSSAVLVAMRHHAPDADLSAFSFDAGKDAPSEIGHARTAAQAAAARIHVVMAEPADLGRDMADLIRAHDEPVRSASVYAQYRVMAAAADSGVRVLLDGQGADELAAGYRPMVASRMASLVSRWQIFEAVRLWRAALALPDVSGAALVLRAGKLLLPPWAERVARAVPALRLLPRWVDACWLAERGALPHPAPAPHGPDHLRAACLDALTASYLPELLRYEDRNSMAHSVESRLPFLTPELAGFLLHLPEGHLVGADARGKAVLRSALHGIVPDAILDRRDKIGFVAPDAAWLRAAPHWLRGVLHGDGPPMFDMPALRREAERFLGGGAYAERLWRGAMLAAWARELGVEFDGGGAR</sequence>
<evidence type="ECO:0000259" key="9">
    <source>
        <dbReference type="PROSITE" id="PS51278"/>
    </source>
</evidence>
<dbReference type="InterPro" id="IPR029055">
    <property type="entry name" value="Ntn_hydrolases_N"/>
</dbReference>
<evidence type="ECO:0000256" key="6">
    <source>
        <dbReference type="ARBA" id="ARBA00022962"/>
    </source>
</evidence>
<dbReference type="Pfam" id="PF00733">
    <property type="entry name" value="Asn_synthase"/>
    <property type="match status" value="1"/>
</dbReference>
<evidence type="ECO:0000256" key="3">
    <source>
        <dbReference type="ARBA" id="ARBA00012737"/>
    </source>
</evidence>
<dbReference type="RefSeq" id="WP_167942317.1">
    <property type="nucleotide sequence ID" value="NZ_JAATJA010000004.1"/>
</dbReference>
<dbReference type="SUPFAM" id="SSF52402">
    <property type="entry name" value="Adenine nucleotide alpha hydrolases-like"/>
    <property type="match status" value="1"/>
</dbReference>
<evidence type="ECO:0000313" key="10">
    <source>
        <dbReference type="EMBL" id="NJB69228.1"/>
    </source>
</evidence>
<dbReference type="PIRSF" id="PIRSF001589">
    <property type="entry name" value="Asn_synthetase_glu-h"/>
    <property type="match status" value="1"/>
</dbReference>
<dbReference type="Pfam" id="PF13537">
    <property type="entry name" value="GATase_7"/>
    <property type="match status" value="1"/>
</dbReference>
<accession>A0A846QM40</accession>
<name>A0A846QM40_9BACT</name>
<gene>
    <name evidence="10" type="ORF">GGQ74_002925</name>
</gene>
<evidence type="ECO:0000256" key="8">
    <source>
        <dbReference type="PIRSR" id="PIRSR001589-2"/>
    </source>
</evidence>
<dbReference type="GO" id="GO:0006529">
    <property type="term" value="P:asparagine biosynthetic process"/>
    <property type="evidence" value="ECO:0007669"/>
    <property type="project" value="InterPro"/>
</dbReference>
<keyword evidence="6" id="KW-0315">Glutamine amidotransferase</keyword>
<comment type="similarity">
    <text evidence="2">Belongs to the asparagine synthetase family.</text>
</comment>
<keyword evidence="4 8" id="KW-0547">Nucleotide-binding</keyword>
<dbReference type="AlphaFoldDB" id="A0A846QM40"/>
<dbReference type="Proteomes" id="UP000580856">
    <property type="component" value="Unassembled WGS sequence"/>
</dbReference>
<comment type="pathway">
    <text evidence="1">Amino-acid biosynthesis; L-asparagine biosynthesis; L-asparagine from L-aspartate (L-Gln route): step 1/1.</text>
</comment>
<protein>
    <recommendedName>
        <fullName evidence="3">asparagine synthase (glutamine-hydrolyzing)</fullName>
        <ecNumber evidence="3">6.3.5.4</ecNumber>
    </recommendedName>
</protein>
<dbReference type="EC" id="6.3.5.4" evidence="3"/>
<dbReference type="InterPro" id="IPR033738">
    <property type="entry name" value="AsnB_N"/>
</dbReference>
<dbReference type="Gene3D" id="3.60.20.10">
    <property type="entry name" value="Glutamine Phosphoribosylpyrophosphate, subunit 1, domain 1"/>
    <property type="match status" value="1"/>
</dbReference>
<evidence type="ECO:0000256" key="1">
    <source>
        <dbReference type="ARBA" id="ARBA00005187"/>
    </source>
</evidence>